<dbReference type="Proteomes" id="UP001371456">
    <property type="component" value="Unassembled WGS sequence"/>
</dbReference>
<dbReference type="AlphaFoldDB" id="A0AAN8T1S0"/>
<organism evidence="2 3">
    <name type="scientific">Solanum bulbocastanum</name>
    <name type="common">Wild potato</name>
    <dbReference type="NCBI Taxonomy" id="147425"/>
    <lineage>
        <taxon>Eukaryota</taxon>
        <taxon>Viridiplantae</taxon>
        <taxon>Streptophyta</taxon>
        <taxon>Embryophyta</taxon>
        <taxon>Tracheophyta</taxon>
        <taxon>Spermatophyta</taxon>
        <taxon>Magnoliopsida</taxon>
        <taxon>eudicotyledons</taxon>
        <taxon>Gunneridae</taxon>
        <taxon>Pentapetalae</taxon>
        <taxon>asterids</taxon>
        <taxon>lamiids</taxon>
        <taxon>Solanales</taxon>
        <taxon>Solanaceae</taxon>
        <taxon>Solanoideae</taxon>
        <taxon>Solaneae</taxon>
        <taxon>Solanum</taxon>
    </lineage>
</organism>
<evidence type="ECO:0000313" key="2">
    <source>
        <dbReference type="EMBL" id="KAK6777994.1"/>
    </source>
</evidence>
<reference evidence="2 3" key="1">
    <citation type="submission" date="2024-02" db="EMBL/GenBank/DDBJ databases">
        <title>de novo genome assembly of Solanum bulbocastanum strain 11H21.</title>
        <authorList>
            <person name="Hosaka A.J."/>
        </authorList>
    </citation>
    <scope>NUCLEOTIDE SEQUENCE [LARGE SCALE GENOMIC DNA]</scope>
    <source>
        <tissue evidence="2">Young leaves</tissue>
    </source>
</reference>
<name>A0AAN8T1S0_SOLBU</name>
<accession>A0AAN8T1S0</accession>
<comment type="caution">
    <text evidence="2">The sequence shown here is derived from an EMBL/GenBank/DDBJ whole genome shotgun (WGS) entry which is preliminary data.</text>
</comment>
<feature type="region of interest" description="Disordered" evidence="1">
    <location>
        <begin position="50"/>
        <end position="77"/>
    </location>
</feature>
<evidence type="ECO:0000313" key="3">
    <source>
        <dbReference type="Proteomes" id="UP001371456"/>
    </source>
</evidence>
<dbReference type="EMBL" id="JBANQN010000010">
    <property type="protein sequence ID" value="KAK6777994.1"/>
    <property type="molecule type" value="Genomic_DNA"/>
</dbReference>
<protein>
    <submittedName>
        <fullName evidence="2">Uncharacterized protein</fullName>
    </submittedName>
</protein>
<keyword evidence="3" id="KW-1185">Reference proteome</keyword>
<evidence type="ECO:0000256" key="1">
    <source>
        <dbReference type="SAM" id="MobiDB-lite"/>
    </source>
</evidence>
<gene>
    <name evidence="2" type="ORF">RDI58_024712</name>
</gene>
<sequence length="193" mass="21583">MYLVEGSNIPSVELSKPSLVQRVRTMRNKRVDSQSTPSPQLVHPILVRGNDSDKDLNVNQQLPLSLPPPPSSSDRMSTHLSLVHCPICDKSIRGYQVFMNHVLSHPFNNEMEIDIVQGSNNLCESLPTPSESVQHPRTMLMSPPPSSYDAHLIRGNDDGKIVLTNLKLPTPPPLSYHTSSMRVNIYDRDVNKN</sequence>
<proteinExistence type="predicted"/>